<reference evidence="2 3" key="1">
    <citation type="journal article" date="2015" name="Nature">
        <title>rRNA introns, odd ribosomes, and small enigmatic genomes across a large radiation of phyla.</title>
        <authorList>
            <person name="Brown C.T."/>
            <person name="Hug L.A."/>
            <person name="Thomas B.C."/>
            <person name="Sharon I."/>
            <person name="Castelle C.J."/>
            <person name="Singh A."/>
            <person name="Wilkins M.J."/>
            <person name="Williams K.H."/>
            <person name="Banfield J.F."/>
        </authorList>
    </citation>
    <scope>NUCLEOTIDE SEQUENCE [LARGE SCALE GENOMIC DNA]</scope>
</reference>
<keyword evidence="1" id="KW-1133">Transmembrane helix</keyword>
<accession>A0A0G1KFI3</accession>
<protein>
    <submittedName>
        <fullName evidence="2">Uncharacterized protein</fullName>
    </submittedName>
</protein>
<name>A0A0G1KFI3_9BACT</name>
<dbReference type="AlphaFoldDB" id="A0A0G1KFI3"/>
<comment type="caution">
    <text evidence="2">The sequence shown here is derived from an EMBL/GenBank/DDBJ whole genome shotgun (WGS) entry which is preliminary data.</text>
</comment>
<proteinExistence type="predicted"/>
<organism evidence="2 3">
    <name type="scientific">Candidatus Yanofskybacteria bacterium GW2011_GWA2_44_9</name>
    <dbReference type="NCBI Taxonomy" id="1619025"/>
    <lineage>
        <taxon>Bacteria</taxon>
        <taxon>Candidatus Yanofskyibacteriota</taxon>
    </lineage>
</organism>
<evidence type="ECO:0000313" key="3">
    <source>
        <dbReference type="Proteomes" id="UP000034032"/>
    </source>
</evidence>
<dbReference type="EMBL" id="LCJR01000005">
    <property type="protein sequence ID" value="KKT82511.1"/>
    <property type="molecule type" value="Genomic_DNA"/>
</dbReference>
<evidence type="ECO:0000313" key="2">
    <source>
        <dbReference type="EMBL" id="KKT82511.1"/>
    </source>
</evidence>
<gene>
    <name evidence="2" type="ORF">UW79_C0005G0036</name>
</gene>
<feature type="transmembrane region" description="Helical" evidence="1">
    <location>
        <begin position="12"/>
        <end position="35"/>
    </location>
</feature>
<evidence type="ECO:0000256" key="1">
    <source>
        <dbReference type="SAM" id="Phobius"/>
    </source>
</evidence>
<keyword evidence="1" id="KW-0812">Transmembrane</keyword>
<dbReference type="Proteomes" id="UP000034032">
    <property type="component" value="Unassembled WGS sequence"/>
</dbReference>
<sequence>MTGNKEKRRGSIVIFTLFVLALVMSISFAILAIFIPKLKIASESIGSTIAAYAADSAIEWCLYSQRGNPNPPPKPTSIGGATVEIKYGSAVATCSTAEKPLNHSAIGTYYNVARSFEITQ</sequence>
<keyword evidence="1" id="KW-0472">Membrane</keyword>